<comment type="caution">
    <text evidence="1">The sequence shown here is derived from an EMBL/GenBank/DDBJ whole genome shotgun (WGS) entry which is preliminary data.</text>
</comment>
<reference evidence="2" key="1">
    <citation type="journal article" date="2022" name="Mol. Ecol. Resour.">
        <title>The genomes of chicory, endive, great burdock and yacon provide insights into Asteraceae palaeo-polyploidization history and plant inulin production.</title>
        <authorList>
            <person name="Fan W."/>
            <person name="Wang S."/>
            <person name="Wang H."/>
            <person name="Wang A."/>
            <person name="Jiang F."/>
            <person name="Liu H."/>
            <person name="Zhao H."/>
            <person name="Xu D."/>
            <person name="Zhang Y."/>
        </authorList>
    </citation>
    <scope>NUCLEOTIDE SEQUENCE [LARGE SCALE GENOMIC DNA]</scope>
    <source>
        <strain evidence="2">cv. Punajuju</strain>
    </source>
</reference>
<evidence type="ECO:0000313" key="1">
    <source>
        <dbReference type="EMBL" id="KAI3789183.1"/>
    </source>
</evidence>
<protein>
    <submittedName>
        <fullName evidence="1">Uncharacterized protein</fullName>
    </submittedName>
</protein>
<evidence type="ECO:0000313" key="2">
    <source>
        <dbReference type="Proteomes" id="UP001055811"/>
    </source>
</evidence>
<accession>A0ACB9H1G1</accession>
<name>A0ACB9H1G1_CICIN</name>
<sequence>MKKNVMQIGDMEHFLCEKRENKQRDEKFTSEILWEYCMLVLKSSFEEGPIELVYLFTHVQVFGAMNSPILCIH</sequence>
<gene>
    <name evidence="1" type="ORF">L2E82_01973</name>
</gene>
<proteinExistence type="predicted"/>
<reference evidence="1 2" key="2">
    <citation type="journal article" date="2022" name="Mol. Ecol. Resour.">
        <title>The genomes of chicory, endive, great burdock and yacon provide insights into Asteraceae paleo-polyploidization history and plant inulin production.</title>
        <authorList>
            <person name="Fan W."/>
            <person name="Wang S."/>
            <person name="Wang H."/>
            <person name="Wang A."/>
            <person name="Jiang F."/>
            <person name="Liu H."/>
            <person name="Zhao H."/>
            <person name="Xu D."/>
            <person name="Zhang Y."/>
        </authorList>
    </citation>
    <scope>NUCLEOTIDE SEQUENCE [LARGE SCALE GENOMIC DNA]</scope>
    <source>
        <strain evidence="2">cv. Punajuju</strain>
        <tissue evidence="1">Leaves</tissue>
    </source>
</reference>
<organism evidence="1 2">
    <name type="scientific">Cichorium intybus</name>
    <name type="common">Chicory</name>
    <dbReference type="NCBI Taxonomy" id="13427"/>
    <lineage>
        <taxon>Eukaryota</taxon>
        <taxon>Viridiplantae</taxon>
        <taxon>Streptophyta</taxon>
        <taxon>Embryophyta</taxon>
        <taxon>Tracheophyta</taxon>
        <taxon>Spermatophyta</taxon>
        <taxon>Magnoliopsida</taxon>
        <taxon>eudicotyledons</taxon>
        <taxon>Gunneridae</taxon>
        <taxon>Pentapetalae</taxon>
        <taxon>asterids</taxon>
        <taxon>campanulids</taxon>
        <taxon>Asterales</taxon>
        <taxon>Asteraceae</taxon>
        <taxon>Cichorioideae</taxon>
        <taxon>Cichorieae</taxon>
        <taxon>Cichoriinae</taxon>
        <taxon>Cichorium</taxon>
    </lineage>
</organism>
<keyword evidence="2" id="KW-1185">Reference proteome</keyword>
<dbReference type="EMBL" id="CM042009">
    <property type="protein sequence ID" value="KAI3789183.1"/>
    <property type="molecule type" value="Genomic_DNA"/>
</dbReference>
<dbReference type="Proteomes" id="UP001055811">
    <property type="component" value="Linkage Group LG01"/>
</dbReference>